<dbReference type="PATRIC" id="fig|1618341.3.peg.424"/>
<dbReference type="Pfam" id="PF00534">
    <property type="entry name" value="Glycos_transf_1"/>
    <property type="match status" value="1"/>
</dbReference>
<dbReference type="InterPro" id="IPR001296">
    <property type="entry name" value="Glyco_trans_1"/>
</dbReference>
<sequence>DFMQWGGAERLVLALSEMYPDAPIYCALYDERVLPVDFPKDRIVASGLQKHWLFKKIYRPFFFLHPLIFENFDLSGFDVVISSTTRFAKSIIVKPPAVHICYCNTPPRFLWNFNEYFRSKDMPPFIKALARIVLTPLVSYLRLVDETSAQRVDYFVANSQNVRQRIKKYYRRESVVIYPFVDLSRFVLRVLRGVPSQACEGTPRGGFYLIISRLSGHKKIDLAIQAFNELGLALKIVGDGSEFSKYRQMAKSNVELLGRLSDSRVTELLQNCKAFIYPQEEDFGITALEAMACGKPVIAFAKGGALETVIDGQTGLFFSEQTAESLKSAILWFENIDEVALNQWEIACRQRVKEFSKEIFENNIRAFVAEKVNKVYD</sequence>
<comment type="caution">
    <text evidence="3">The sequence shown here is derived from an EMBL/GenBank/DDBJ whole genome shotgun (WGS) entry which is preliminary data.</text>
</comment>
<dbReference type="SUPFAM" id="SSF53756">
    <property type="entry name" value="UDP-Glycosyltransferase/glycogen phosphorylase"/>
    <property type="match status" value="1"/>
</dbReference>
<dbReference type="AlphaFoldDB" id="A0A0G1C251"/>
<dbReference type="GO" id="GO:0016757">
    <property type="term" value="F:glycosyltransferase activity"/>
    <property type="evidence" value="ECO:0007669"/>
    <property type="project" value="InterPro"/>
</dbReference>
<keyword evidence="3" id="KW-0808">Transferase</keyword>
<dbReference type="InterPro" id="IPR050194">
    <property type="entry name" value="Glycosyltransferase_grp1"/>
</dbReference>
<name>A0A0G1C251_9BACT</name>
<dbReference type="Gene3D" id="3.40.50.2000">
    <property type="entry name" value="Glycogen Phosphorylase B"/>
    <property type="match status" value="2"/>
</dbReference>
<feature type="domain" description="Glycosyl transferase family 1" evidence="1">
    <location>
        <begin position="207"/>
        <end position="338"/>
    </location>
</feature>
<dbReference type="Pfam" id="PF13439">
    <property type="entry name" value="Glyco_transf_4"/>
    <property type="match status" value="1"/>
</dbReference>
<evidence type="ECO:0000313" key="3">
    <source>
        <dbReference type="EMBL" id="KKS43718.1"/>
    </source>
</evidence>
<proteinExistence type="predicted"/>
<dbReference type="EMBL" id="LCCZ01000023">
    <property type="protein sequence ID" value="KKS43718.1"/>
    <property type="molecule type" value="Genomic_DNA"/>
</dbReference>
<reference evidence="3 4" key="1">
    <citation type="journal article" date="2015" name="Nature">
        <title>rRNA introns, odd ribosomes, and small enigmatic genomes across a large radiation of phyla.</title>
        <authorList>
            <person name="Brown C.T."/>
            <person name="Hug L.A."/>
            <person name="Thomas B.C."/>
            <person name="Sharon I."/>
            <person name="Castelle C.J."/>
            <person name="Singh A."/>
            <person name="Wilkins M.J."/>
            <person name="Williams K.H."/>
            <person name="Banfield J.F."/>
        </authorList>
    </citation>
    <scope>NUCLEOTIDE SEQUENCE [LARGE SCALE GENOMIC DNA]</scope>
</reference>
<dbReference type="PANTHER" id="PTHR45947">
    <property type="entry name" value="SULFOQUINOVOSYL TRANSFERASE SQD2"/>
    <property type="match status" value="1"/>
</dbReference>
<dbReference type="PANTHER" id="PTHR45947:SF3">
    <property type="entry name" value="SULFOQUINOVOSYL TRANSFERASE SQD2"/>
    <property type="match status" value="1"/>
</dbReference>
<evidence type="ECO:0000259" key="1">
    <source>
        <dbReference type="Pfam" id="PF00534"/>
    </source>
</evidence>
<evidence type="ECO:0000259" key="2">
    <source>
        <dbReference type="Pfam" id="PF13439"/>
    </source>
</evidence>
<evidence type="ECO:0000313" key="4">
    <source>
        <dbReference type="Proteomes" id="UP000034875"/>
    </source>
</evidence>
<feature type="domain" description="Glycosyltransferase subfamily 4-like N-terminal" evidence="2">
    <location>
        <begin position="5"/>
        <end position="185"/>
    </location>
</feature>
<dbReference type="Proteomes" id="UP000034875">
    <property type="component" value="Unassembled WGS sequence"/>
</dbReference>
<organism evidence="3 4">
    <name type="scientific">candidate division CPR1 bacterium GW2011_GWA2_42_17</name>
    <dbReference type="NCBI Taxonomy" id="1618341"/>
    <lineage>
        <taxon>Bacteria</taxon>
        <taxon>candidate division CPR1</taxon>
    </lineage>
</organism>
<protein>
    <submittedName>
        <fullName evidence="3">Glycosyl transferase group 1</fullName>
    </submittedName>
</protein>
<dbReference type="InterPro" id="IPR028098">
    <property type="entry name" value="Glyco_trans_4-like_N"/>
</dbReference>
<accession>A0A0G1C251</accession>
<gene>
    <name evidence="3" type="ORF">UV05_C0023G0001</name>
</gene>
<feature type="non-terminal residue" evidence="3">
    <location>
        <position position="1"/>
    </location>
</feature>